<evidence type="ECO:0000313" key="3">
    <source>
        <dbReference type="Proteomes" id="UP000259157"/>
    </source>
</evidence>
<evidence type="ECO:0000313" key="2">
    <source>
        <dbReference type="EMBL" id="AXH48810.1"/>
    </source>
</evidence>
<name>A0A345L0K8_9CAUD</name>
<dbReference type="EMBL" id="MH513984">
    <property type="protein sequence ID" value="AXH48810.1"/>
    <property type="molecule type" value="Genomic_DNA"/>
</dbReference>
<organism evidence="2 3">
    <name type="scientific">Mycobacterium phage Steamy</name>
    <dbReference type="NCBI Taxonomy" id="2250309"/>
    <lineage>
        <taxon>Viruses</taxon>
        <taxon>Duplodnaviria</taxon>
        <taxon>Heunggongvirae</taxon>
        <taxon>Uroviricota</taxon>
        <taxon>Caudoviricetes</taxon>
        <taxon>Pharaohvirus</taxon>
        <taxon>Pharaohvirus steamy</taxon>
    </lineage>
</organism>
<reference evidence="3" key="1">
    <citation type="submission" date="2018-06" db="EMBL/GenBank/DDBJ databases">
        <authorList>
            <person name="Zhirakovskaya E."/>
        </authorList>
    </citation>
    <scope>NUCLEOTIDE SEQUENCE [LARGE SCALE GENOMIC DNA]</scope>
</reference>
<accession>A0A345L0K8</accession>
<evidence type="ECO:0000256" key="1">
    <source>
        <dbReference type="SAM" id="MobiDB-lite"/>
    </source>
</evidence>
<keyword evidence="3" id="KW-1185">Reference proteome</keyword>
<dbReference type="RefSeq" id="YP_010061822.1">
    <property type="nucleotide sequence ID" value="NC_054787.1"/>
</dbReference>
<sequence length="84" mass="9396">MSELADRIAAQRERDAGKTRKKASEIFSGHKDVSANMAVYLPKTTIKALKDLAHEEETSVSKIIEELVRPRLAAGPRTKHRLVE</sequence>
<dbReference type="KEGG" id="vg:64871450"/>
<protein>
    <submittedName>
        <fullName evidence="2">ParB-like dsDNA partitioning protein</fullName>
    </submittedName>
</protein>
<dbReference type="GeneID" id="64871450"/>
<proteinExistence type="predicted"/>
<feature type="region of interest" description="Disordered" evidence="1">
    <location>
        <begin position="1"/>
        <end position="24"/>
    </location>
</feature>
<gene>
    <name evidence="2" type="primary">35</name>
    <name evidence="2" type="ORF">SEA_STEAMY_35</name>
</gene>
<dbReference type="Proteomes" id="UP000259157">
    <property type="component" value="Segment"/>
</dbReference>